<feature type="domain" description="NAD(P)-binding" evidence="1">
    <location>
        <begin position="4"/>
        <end position="298"/>
    </location>
</feature>
<keyword evidence="3" id="KW-1185">Reference proteome</keyword>
<dbReference type="Gene3D" id="3.90.25.10">
    <property type="entry name" value="UDP-galactose 4-epimerase, domain 1"/>
    <property type="match status" value="1"/>
</dbReference>
<protein>
    <submittedName>
        <fullName evidence="2">GDP-mannose 4,6-dehydratase</fullName>
    </submittedName>
</protein>
<dbReference type="AlphaFoldDB" id="A0A917H092"/>
<evidence type="ECO:0000259" key="1">
    <source>
        <dbReference type="Pfam" id="PF16363"/>
    </source>
</evidence>
<sequence length="310" mass="34942">MRALITGVSGFVGTFLCEKLLANNYEVFGLSRTQPHNKSITFYSCDITDSLKVEQVIDDVRPDEIYHLAGSAFIPFSYNNPSETYNTIVNGTMILYEALRKLKIDAKILYVGSAAVYGDGKSIPVKEEDLLHPNNPYAGAKACADIISEQYVRTYGMKIIRARSFNHTGPNQSSNYVCSNFAKQISEMEHNDRNIIRVGNINVKRDFLDVRDVVSAYYLLMKHGKVGEAYNVSSNKAVAISEILNLLISNSELINPKIEVDTSKLRKNDTFVRLGDNTKLKVDTGWSPVYDLNETMKDLLHYWREISSKL</sequence>
<name>A0A917H092_9BACL</name>
<dbReference type="InterPro" id="IPR036291">
    <property type="entry name" value="NAD(P)-bd_dom_sf"/>
</dbReference>
<dbReference type="SUPFAM" id="SSF51735">
    <property type="entry name" value="NAD(P)-binding Rossmann-fold domains"/>
    <property type="match status" value="1"/>
</dbReference>
<dbReference type="EMBL" id="BMHY01000002">
    <property type="protein sequence ID" value="GGG63309.1"/>
    <property type="molecule type" value="Genomic_DNA"/>
</dbReference>
<organism evidence="2 3">
    <name type="scientific">Paenibacillus radicis</name>
    <name type="common">ex Gao et al. 2016</name>
    <dbReference type="NCBI Taxonomy" id="1737354"/>
    <lineage>
        <taxon>Bacteria</taxon>
        <taxon>Bacillati</taxon>
        <taxon>Bacillota</taxon>
        <taxon>Bacilli</taxon>
        <taxon>Bacillales</taxon>
        <taxon>Paenibacillaceae</taxon>
        <taxon>Paenibacillus</taxon>
    </lineage>
</organism>
<dbReference type="PANTHER" id="PTHR43000">
    <property type="entry name" value="DTDP-D-GLUCOSE 4,6-DEHYDRATASE-RELATED"/>
    <property type="match status" value="1"/>
</dbReference>
<dbReference type="RefSeq" id="WP_188888422.1">
    <property type="nucleotide sequence ID" value="NZ_BMHY01000002.1"/>
</dbReference>
<evidence type="ECO:0000313" key="2">
    <source>
        <dbReference type="EMBL" id="GGG63309.1"/>
    </source>
</evidence>
<dbReference type="Proteomes" id="UP000600247">
    <property type="component" value="Unassembled WGS sequence"/>
</dbReference>
<comment type="caution">
    <text evidence="2">The sequence shown here is derived from an EMBL/GenBank/DDBJ whole genome shotgun (WGS) entry which is preliminary data.</text>
</comment>
<dbReference type="Pfam" id="PF16363">
    <property type="entry name" value="GDP_Man_Dehyd"/>
    <property type="match status" value="1"/>
</dbReference>
<evidence type="ECO:0000313" key="3">
    <source>
        <dbReference type="Proteomes" id="UP000600247"/>
    </source>
</evidence>
<accession>A0A917H092</accession>
<dbReference type="InterPro" id="IPR016040">
    <property type="entry name" value="NAD(P)-bd_dom"/>
</dbReference>
<proteinExistence type="predicted"/>
<reference evidence="2 3" key="1">
    <citation type="journal article" date="2014" name="Int. J. Syst. Evol. Microbiol.">
        <title>Complete genome sequence of Corynebacterium casei LMG S-19264T (=DSM 44701T), isolated from a smear-ripened cheese.</title>
        <authorList>
            <consortium name="US DOE Joint Genome Institute (JGI-PGF)"/>
            <person name="Walter F."/>
            <person name="Albersmeier A."/>
            <person name="Kalinowski J."/>
            <person name="Ruckert C."/>
        </authorList>
    </citation>
    <scope>NUCLEOTIDE SEQUENCE [LARGE SCALE GENOMIC DNA]</scope>
    <source>
        <strain evidence="2 3">CGMCC 1.15286</strain>
    </source>
</reference>
<gene>
    <name evidence="2" type="ORF">GCM10010918_16570</name>
</gene>
<dbReference type="CDD" id="cd05260">
    <property type="entry name" value="GDP_MD_SDR_e"/>
    <property type="match status" value="1"/>
</dbReference>
<dbReference type="Gene3D" id="3.40.50.720">
    <property type="entry name" value="NAD(P)-binding Rossmann-like Domain"/>
    <property type="match status" value="1"/>
</dbReference>